<evidence type="ECO:0000313" key="2">
    <source>
        <dbReference type="Proteomes" id="UP000076935"/>
    </source>
</evidence>
<comment type="caution">
    <text evidence="1">The sequence shown here is derived from an EMBL/GenBank/DDBJ whole genome shotgun (WGS) entry which is preliminary data.</text>
</comment>
<sequence length="159" mass="18634">MMYDQFKKRYVKRMMQDAPHVYISEDDIVKMWDAIIVFSQLQNEERKPSLETVNEKEPTEKIQELAKDLIKEVQKELQKETIVAEPPSQISETFEQYNSTDVIETKEDISFVEPCKMCDGLGYLLMDVPGTQHTLCPTCRGAGDEIHHPRKRKEEPEWL</sequence>
<accession>A0A177L3V4</accession>
<dbReference type="Proteomes" id="UP000076935">
    <property type="component" value="Unassembled WGS sequence"/>
</dbReference>
<protein>
    <submittedName>
        <fullName evidence="1">Uncharacterized protein</fullName>
    </submittedName>
</protein>
<evidence type="ECO:0000313" key="1">
    <source>
        <dbReference type="EMBL" id="OAH60370.1"/>
    </source>
</evidence>
<dbReference type="EMBL" id="LQWY01000040">
    <property type="protein sequence ID" value="OAH60370.1"/>
    <property type="molecule type" value="Genomic_DNA"/>
</dbReference>
<gene>
    <name evidence="1" type="ORF">AWH49_16855</name>
</gene>
<reference evidence="1 2" key="1">
    <citation type="submission" date="2016-01" db="EMBL/GenBank/DDBJ databases">
        <title>Investigation of taxonomic status of Bacillus aminovorans.</title>
        <authorList>
            <person name="Verma A."/>
            <person name="Pal Y."/>
            <person name="Krishnamurthi S."/>
        </authorList>
    </citation>
    <scope>NUCLEOTIDE SEQUENCE [LARGE SCALE GENOMIC DNA]</scope>
    <source>
        <strain evidence="1 2">DSM 1314</strain>
    </source>
</reference>
<dbReference type="AlphaFoldDB" id="A0A177L3V4"/>
<organism evidence="1 2">
    <name type="scientific">Domibacillus aminovorans</name>
    <dbReference type="NCBI Taxonomy" id="29332"/>
    <lineage>
        <taxon>Bacteria</taxon>
        <taxon>Bacillati</taxon>
        <taxon>Bacillota</taxon>
        <taxon>Bacilli</taxon>
        <taxon>Bacillales</taxon>
        <taxon>Bacillaceae</taxon>
        <taxon>Domibacillus</taxon>
    </lineage>
</organism>
<dbReference type="SUPFAM" id="SSF57938">
    <property type="entry name" value="DnaJ/Hsp40 cysteine-rich domain"/>
    <property type="match status" value="1"/>
</dbReference>
<dbReference type="InterPro" id="IPR036410">
    <property type="entry name" value="HSP_DnaJ_Cys-rich_dom_sf"/>
</dbReference>
<dbReference type="RefSeq" id="WP_063966159.1">
    <property type="nucleotide sequence ID" value="NZ_JBCNAN010000006.1"/>
</dbReference>
<name>A0A177L3V4_9BACI</name>
<keyword evidence="2" id="KW-1185">Reference proteome</keyword>
<proteinExistence type="predicted"/>